<evidence type="ECO:0000256" key="7">
    <source>
        <dbReference type="ARBA" id="ARBA00023187"/>
    </source>
</evidence>
<evidence type="ECO:0000313" key="13">
    <source>
        <dbReference type="EMBL" id="GAU87779.1"/>
    </source>
</evidence>
<name>A0A1D1UDA2_RAMVA</name>
<keyword evidence="5" id="KW-0677">Repeat</keyword>
<keyword evidence="7" id="KW-0508">mRNA splicing</keyword>
<comment type="subcellular location">
    <subcellularLocation>
        <location evidence="1">Nucleus</location>
    </subcellularLocation>
</comment>
<keyword evidence="14" id="KW-1185">Reference proteome</keyword>
<dbReference type="InterPro" id="IPR012677">
    <property type="entry name" value="Nucleotide-bd_a/b_plait_sf"/>
</dbReference>
<evidence type="ECO:0000256" key="8">
    <source>
        <dbReference type="ARBA" id="ARBA00023242"/>
    </source>
</evidence>
<evidence type="ECO:0000256" key="3">
    <source>
        <dbReference type="ARBA" id="ARBA00022664"/>
    </source>
</evidence>
<keyword evidence="9" id="KW-0687">Ribonucleoprotein</keyword>
<dbReference type="PROSITE" id="PS50102">
    <property type="entry name" value="RRM"/>
    <property type="match status" value="2"/>
</dbReference>
<feature type="region of interest" description="Disordered" evidence="11">
    <location>
        <begin position="102"/>
        <end position="124"/>
    </location>
</feature>
<dbReference type="STRING" id="947166.A0A1D1UDA2"/>
<evidence type="ECO:0000256" key="2">
    <source>
        <dbReference type="ARBA" id="ARBA00007243"/>
    </source>
</evidence>
<evidence type="ECO:0000256" key="10">
    <source>
        <dbReference type="PROSITE-ProRule" id="PRU00176"/>
    </source>
</evidence>
<dbReference type="PANTHER" id="PTHR10501">
    <property type="entry name" value="U1 SMALL NUCLEAR RIBONUCLEOPROTEIN A/U2 SMALL NUCLEAR RIBONUCLEOPROTEIN B"/>
    <property type="match status" value="1"/>
</dbReference>
<evidence type="ECO:0000256" key="1">
    <source>
        <dbReference type="ARBA" id="ARBA00004123"/>
    </source>
</evidence>
<dbReference type="CDD" id="cd12246">
    <property type="entry name" value="RRM1_U1A_like"/>
    <property type="match status" value="1"/>
</dbReference>
<keyword evidence="3" id="KW-0507">mRNA processing</keyword>
<protein>
    <recommendedName>
        <fullName evidence="12">RRM domain-containing protein</fullName>
    </recommendedName>
</protein>
<keyword evidence="8" id="KW-0539">Nucleus</keyword>
<proteinExistence type="inferred from homology"/>
<evidence type="ECO:0000256" key="9">
    <source>
        <dbReference type="ARBA" id="ARBA00023274"/>
    </source>
</evidence>
<keyword evidence="6 10" id="KW-0694">RNA-binding</keyword>
<accession>A0A1D1UDA2</accession>
<evidence type="ECO:0000256" key="5">
    <source>
        <dbReference type="ARBA" id="ARBA00022737"/>
    </source>
</evidence>
<dbReference type="SMART" id="SM00360">
    <property type="entry name" value="RRM"/>
    <property type="match status" value="2"/>
</dbReference>
<dbReference type="CDD" id="cd12247">
    <property type="entry name" value="RRM2_U1A_like"/>
    <property type="match status" value="1"/>
</dbReference>
<gene>
    <name evidence="13" type="primary">RvY_00577-1</name>
    <name evidence="13" type="synonym">RvY_00577.1</name>
    <name evidence="13" type="ORF">RvY_00577</name>
</gene>
<dbReference type="Gene3D" id="3.30.70.330">
    <property type="match status" value="2"/>
</dbReference>
<dbReference type="InterPro" id="IPR035979">
    <property type="entry name" value="RBD_domain_sf"/>
</dbReference>
<dbReference type="FunFam" id="3.30.70.330:FF:000029">
    <property type="entry name" value="U2 small nuclear ribonucleoprotein B"/>
    <property type="match status" value="1"/>
</dbReference>
<reference evidence="13 14" key="1">
    <citation type="journal article" date="2016" name="Nat. Commun.">
        <title>Extremotolerant tardigrade genome and improved radiotolerance of human cultured cells by tardigrade-unique protein.</title>
        <authorList>
            <person name="Hashimoto T."/>
            <person name="Horikawa D.D."/>
            <person name="Saito Y."/>
            <person name="Kuwahara H."/>
            <person name="Kozuka-Hata H."/>
            <person name="Shin-I T."/>
            <person name="Minakuchi Y."/>
            <person name="Ohishi K."/>
            <person name="Motoyama A."/>
            <person name="Aizu T."/>
            <person name="Enomoto A."/>
            <person name="Kondo K."/>
            <person name="Tanaka S."/>
            <person name="Hara Y."/>
            <person name="Koshikawa S."/>
            <person name="Sagara H."/>
            <person name="Miura T."/>
            <person name="Yokobori S."/>
            <person name="Miyagawa K."/>
            <person name="Suzuki Y."/>
            <person name="Kubo T."/>
            <person name="Oyama M."/>
            <person name="Kohara Y."/>
            <person name="Fujiyama A."/>
            <person name="Arakawa K."/>
            <person name="Katayama T."/>
            <person name="Toyoda A."/>
            <person name="Kunieda T."/>
        </authorList>
    </citation>
    <scope>NUCLEOTIDE SEQUENCE [LARGE SCALE GENOMIC DNA]</scope>
    <source>
        <strain evidence="13 14">YOKOZUNA-1</strain>
    </source>
</reference>
<feature type="domain" description="RRM" evidence="12">
    <location>
        <begin position="13"/>
        <end position="93"/>
    </location>
</feature>
<dbReference type="GO" id="GO:0030532">
    <property type="term" value="C:small nuclear ribonucleoprotein complex"/>
    <property type="evidence" value="ECO:0007669"/>
    <property type="project" value="UniProtKB-ARBA"/>
</dbReference>
<dbReference type="Pfam" id="PF00076">
    <property type="entry name" value="RRM_1"/>
    <property type="match status" value="2"/>
</dbReference>
<sequence>MDVASPPIPQPVSTLYINNLNEKLKRKRLQDSLRAVFKQFGEILAIHCWPKSLSRKGQAWVIFRDVPAAVKAQQSMQGFPFYEKAMNIQFARAESDLIAKAKGTFVPKPKKKPGEKKPKPKKDAPMVAASAMPGMEVRPAPINPENIPDTAPPHNILFVTNLPPEGGEEFLSQMFQQYQGFREVRMVPSRPDIAFVEYETEVHAAVAKEQMQGFKVTPTHKIKIVFAKK</sequence>
<dbReference type="GO" id="GO:0003723">
    <property type="term" value="F:RNA binding"/>
    <property type="evidence" value="ECO:0007669"/>
    <property type="project" value="UniProtKB-UniRule"/>
</dbReference>
<evidence type="ECO:0000313" key="14">
    <source>
        <dbReference type="Proteomes" id="UP000186922"/>
    </source>
</evidence>
<feature type="compositionally biased region" description="Basic and acidic residues" evidence="11">
    <location>
        <begin position="115"/>
        <end position="124"/>
    </location>
</feature>
<dbReference type="SUPFAM" id="SSF54928">
    <property type="entry name" value="RNA-binding domain, RBD"/>
    <property type="match status" value="1"/>
</dbReference>
<dbReference type="GO" id="GO:0005681">
    <property type="term" value="C:spliceosomal complex"/>
    <property type="evidence" value="ECO:0007669"/>
    <property type="project" value="UniProtKB-KW"/>
</dbReference>
<dbReference type="GO" id="GO:0008380">
    <property type="term" value="P:RNA splicing"/>
    <property type="evidence" value="ECO:0007669"/>
    <property type="project" value="UniProtKB-KW"/>
</dbReference>
<evidence type="ECO:0000256" key="4">
    <source>
        <dbReference type="ARBA" id="ARBA00022728"/>
    </source>
</evidence>
<dbReference type="OrthoDB" id="277802at2759"/>
<organism evidence="13 14">
    <name type="scientific">Ramazzottius varieornatus</name>
    <name type="common">Water bear</name>
    <name type="synonym">Tardigrade</name>
    <dbReference type="NCBI Taxonomy" id="947166"/>
    <lineage>
        <taxon>Eukaryota</taxon>
        <taxon>Metazoa</taxon>
        <taxon>Ecdysozoa</taxon>
        <taxon>Tardigrada</taxon>
        <taxon>Eutardigrada</taxon>
        <taxon>Parachela</taxon>
        <taxon>Hypsibioidea</taxon>
        <taxon>Ramazzottiidae</taxon>
        <taxon>Ramazzottius</taxon>
    </lineage>
</organism>
<keyword evidence="4" id="KW-0747">Spliceosome</keyword>
<dbReference type="Proteomes" id="UP000186922">
    <property type="component" value="Unassembled WGS sequence"/>
</dbReference>
<evidence type="ECO:0000256" key="11">
    <source>
        <dbReference type="SAM" id="MobiDB-lite"/>
    </source>
</evidence>
<feature type="domain" description="RRM" evidence="12">
    <location>
        <begin position="155"/>
        <end position="229"/>
    </location>
</feature>
<comment type="similarity">
    <text evidence="2">Belongs to the RRM U1 A/B'' family.</text>
</comment>
<comment type="caution">
    <text evidence="13">The sequence shown here is derived from an EMBL/GenBank/DDBJ whole genome shotgun (WGS) entry which is preliminary data.</text>
</comment>
<dbReference type="EMBL" id="BDGG01000001">
    <property type="protein sequence ID" value="GAU87779.1"/>
    <property type="molecule type" value="Genomic_DNA"/>
</dbReference>
<dbReference type="GO" id="GO:0006397">
    <property type="term" value="P:mRNA processing"/>
    <property type="evidence" value="ECO:0007669"/>
    <property type="project" value="UniProtKB-KW"/>
</dbReference>
<dbReference type="AlphaFoldDB" id="A0A1D1UDA2"/>
<evidence type="ECO:0000256" key="6">
    <source>
        <dbReference type="ARBA" id="ARBA00022884"/>
    </source>
</evidence>
<dbReference type="InterPro" id="IPR000504">
    <property type="entry name" value="RRM_dom"/>
</dbReference>
<evidence type="ECO:0000259" key="12">
    <source>
        <dbReference type="PROSITE" id="PS50102"/>
    </source>
</evidence>
<dbReference type="FunFam" id="3.30.70.330:FF:000039">
    <property type="entry name" value="U1 small nuclear ribonucleoprotein A"/>
    <property type="match status" value="1"/>
</dbReference>